<keyword evidence="3" id="KW-1185">Reference proteome</keyword>
<name>A0ABN4LPI3_9ALTE</name>
<evidence type="ECO:0000313" key="3">
    <source>
        <dbReference type="Proteomes" id="UP000056750"/>
    </source>
</evidence>
<feature type="transmembrane region" description="Helical" evidence="1">
    <location>
        <begin position="20"/>
        <end position="39"/>
    </location>
</feature>
<keyword evidence="1" id="KW-1133">Transmembrane helix</keyword>
<dbReference type="EMBL" id="CP013926">
    <property type="protein sequence ID" value="AMJ74690.1"/>
    <property type="molecule type" value="Genomic_DNA"/>
</dbReference>
<sequence>MDVKEDLKPYTLNKFILDTLGMLLGFALCCWMGSLFENFEQWFEGRRSDGYAFLLGVAIIALCFWSMAKGLIALIRARFSEQHDT</sequence>
<feature type="transmembrane region" description="Helical" evidence="1">
    <location>
        <begin position="51"/>
        <end position="75"/>
    </location>
</feature>
<proteinExistence type="predicted"/>
<dbReference type="Proteomes" id="UP000056750">
    <property type="component" value="Chromosome"/>
</dbReference>
<keyword evidence="1" id="KW-0812">Transmembrane</keyword>
<protein>
    <submittedName>
        <fullName evidence="2">Uncharacterized protein</fullName>
    </submittedName>
</protein>
<evidence type="ECO:0000256" key="1">
    <source>
        <dbReference type="SAM" id="Phobius"/>
    </source>
</evidence>
<gene>
    <name evidence="2" type="ORF">AVL57_12405</name>
</gene>
<reference evidence="2 3" key="1">
    <citation type="submission" date="2015-12" db="EMBL/GenBank/DDBJ databases">
        <title>Intraspecies pangenome expansion in the marine bacterium Alteromonas.</title>
        <authorList>
            <person name="Lopez-Perez M."/>
            <person name="Rodriguez-Valera F."/>
        </authorList>
    </citation>
    <scope>NUCLEOTIDE SEQUENCE [LARGE SCALE GENOMIC DNA]</scope>
    <source>
        <strain evidence="2 3">LMG 21861</strain>
    </source>
</reference>
<organism evidence="2 3">
    <name type="scientific">Alteromonas stellipolaris</name>
    <dbReference type="NCBI Taxonomy" id="233316"/>
    <lineage>
        <taxon>Bacteria</taxon>
        <taxon>Pseudomonadati</taxon>
        <taxon>Pseudomonadota</taxon>
        <taxon>Gammaproteobacteria</taxon>
        <taxon>Alteromonadales</taxon>
        <taxon>Alteromonadaceae</taxon>
        <taxon>Alteromonas/Salinimonas group</taxon>
        <taxon>Alteromonas</taxon>
    </lineage>
</organism>
<evidence type="ECO:0000313" key="2">
    <source>
        <dbReference type="EMBL" id="AMJ74690.1"/>
    </source>
</evidence>
<accession>A0ABN4LPI3</accession>
<keyword evidence="1" id="KW-0472">Membrane</keyword>